<dbReference type="PROSITE" id="PS50164">
    <property type="entry name" value="GIY_YIG"/>
    <property type="match status" value="1"/>
</dbReference>
<dbReference type="SUPFAM" id="SSF82771">
    <property type="entry name" value="GIY-YIG endonuclease"/>
    <property type="match status" value="1"/>
</dbReference>
<keyword evidence="2" id="KW-0540">Nuclease</keyword>
<sequence>MNYFVYAIKSEKYDRIYVGISKDPDKRLKEHNKSDTKSTKFYKPWVLIYKKSIGSRIEARKEEKRLKSGSGREFLKSLPNIPL</sequence>
<name>A0A1G2I084_9BACT</name>
<protein>
    <submittedName>
        <fullName evidence="2">Endonuclease</fullName>
    </submittedName>
</protein>
<dbReference type="CDD" id="cd10449">
    <property type="entry name" value="GIY-YIG_SLX1_like"/>
    <property type="match status" value="1"/>
</dbReference>
<reference evidence="2 3" key="1">
    <citation type="journal article" date="2016" name="Nat. Commun.">
        <title>Thousands of microbial genomes shed light on interconnected biogeochemical processes in an aquifer system.</title>
        <authorList>
            <person name="Anantharaman K."/>
            <person name="Brown C.T."/>
            <person name="Hug L.A."/>
            <person name="Sharon I."/>
            <person name="Castelle C.J."/>
            <person name="Probst A.J."/>
            <person name="Thomas B.C."/>
            <person name="Singh A."/>
            <person name="Wilkins M.J."/>
            <person name="Karaoz U."/>
            <person name="Brodie E.L."/>
            <person name="Williams K.H."/>
            <person name="Hubbard S.S."/>
            <person name="Banfield J.F."/>
        </authorList>
    </citation>
    <scope>NUCLEOTIDE SEQUENCE [LARGE SCALE GENOMIC DNA]</scope>
</reference>
<gene>
    <name evidence="2" type="ORF">A3D35_00435</name>
</gene>
<comment type="caution">
    <text evidence="2">The sequence shown here is derived from an EMBL/GenBank/DDBJ whole genome shotgun (WGS) entry which is preliminary data.</text>
</comment>
<dbReference type="EMBL" id="MHOS01000036">
    <property type="protein sequence ID" value="OGZ67488.1"/>
    <property type="molecule type" value="Genomic_DNA"/>
</dbReference>
<evidence type="ECO:0000259" key="1">
    <source>
        <dbReference type="PROSITE" id="PS50164"/>
    </source>
</evidence>
<dbReference type="InterPro" id="IPR000305">
    <property type="entry name" value="GIY-YIG_endonuc"/>
</dbReference>
<dbReference type="InterPro" id="IPR035901">
    <property type="entry name" value="GIY-YIG_endonuc_sf"/>
</dbReference>
<dbReference type="Pfam" id="PF01541">
    <property type="entry name" value="GIY-YIG"/>
    <property type="match status" value="1"/>
</dbReference>
<proteinExistence type="predicted"/>
<dbReference type="Gene3D" id="3.40.1440.10">
    <property type="entry name" value="GIY-YIG endonuclease"/>
    <property type="match status" value="1"/>
</dbReference>
<keyword evidence="2" id="KW-0378">Hydrolase</keyword>
<dbReference type="AlphaFoldDB" id="A0A1G2I084"/>
<keyword evidence="2" id="KW-0255">Endonuclease</keyword>
<dbReference type="GO" id="GO:0004519">
    <property type="term" value="F:endonuclease activity"/>
    <property type="evidence" value="ECO:0007669"/>
    <property type="project" value="UniProtKB-KW"/>
</dbReference>
<evidence type="ECO:0000313" key="3">
    <source>
        <dbReference type="Proteomes" id="UP000176421"/>
    </source>
</evidence>
<evidence type="ECO:0000313" key="2">
    <source>
        <dbReference type="EMBL" id="OGZ67488.1"/>
    </source>
</evidence>
<feature type="domain" description="GIY-YIG" evidence="1">
    <location>
        <begin position="1"/>
        <end position="76"/>
    </location>
</feature>
<organism evidence="2 3">
    <name type="scientific">Candidatus Staskawiczbacteria bacterium RIFCSPHIGHO2_02_FULL_34_9</name>
    <dbReference type="NCBI Taxonomy" id="1802206"/>
    <lineage>
        <taxon>Bacteria</taxon>
        <taxon>Candidatus Staskawicziibacteriota</taxon>
    </lineage>
</organism>
<dbReference type="Proteomes" id="UP000176421">
    <property type="component" value="Unassembled WGS sequence"/>
</dbReference>
<accession>A0A1G2I084</accession>